<keyword evidence="2" id="KW-1185">Reference proteome</keyword>
<dbReference type="EMBL" id="QPMT01000070">
    <property type="protein sequence ID" value="KAF4845607.1"/>
    <property type="molecule type" value="Genomic_DNA"/>
</dbReference>
<name>A0A9P5EE29_COLSI</name>
<dbReference type="OrthoDB" id="4851505at2759"/>
<reference evidence="1" key="1">
    <citation type="submission" date="2019-06" db="EMBL/GenBank/DDBJ databases">
        <authorList>
            <person name="Gan P."/>
            <person name="Shirasu K."/>
        </authorList>
    </citation>
    <scope>NUCLEOTIDE SEQUENCE [LARGE SCALE GENOMIC DNA]</scope>
    <source>
        <strain evidence="1">CAD2</strain>
    </source>
</reference>
<comment type="caution">
    <text evidence="1">The sequence shown here is derived from an EMBL/GenBank/DDBJ whole genome shotgun (WGS) entry which is preliminary data.</text>
</comment>
<sequence>MGERTGSRVLQWVWSYMHPDDGLLELSGLIPGYQLRQVNHSCNGPSTSLPEDSSRRRKIFVFCH</sequence>
<dbReference type="AlphaFoldDB" id="A0A9P5EE29"/>
<dbReference type="Proteomes" id="UP000711996">
    <property type="component" value="Unassembled WGS sequence"/>
</dbReference>
<proteinExistence type="predicted"/>
<gene>
    <name evidence="1" type="ORF">CGCSCA2_v013558</name>
</gene>
<accession>A0A9P5EE29</accession>
<organism evidence="1 2">
    <name type="scientific">Colletotrichum siamense</name>
    <name type="common">Anthracnose fungus</name>
    <dbReference type="NCBI Taxonomy" id="690259"/>
    <lineage>
        <taxon>Eukaryota</taxon>
        <taxon>Fungi</taxon>
        <taxon>Dikarya</taxon>
        <taxon>Ascomycota</taxon>
        <taxon>Pezizomycotina</taxon>
        <taxon>Sordariomycetes</taxon>
        <taxon>Hypocreomycetidae</taxon>
        <taxon>Glomerellales</taxon>
        <taxon>Glomerellaceae</taxon>
        <taxon>Colletotrichum</taxon>
        <taxon>Colletotrichum gloeosporioides species complex</taxon>
    </lineage>
</organism>
<protein>
    <submittedName>
        <fullName evidence="1">Uncharacterized protein</fullName>
    </submittedName>
</protein>
<evidence type="ECO:0000313" key="2">
    <source>
        <dbReference type="Proteomes" id="UP000711996"/>
    </source>
</evidence>
<evidence type="ECO:0000313" key="1">
    <source>
        <dbReference type="EMBL" id="KAF4845607.1"/>
    </source>
</evidence>